<dbReference type="GO" id="GO:0005737">
    <property type="term" value="C:cytoplasm"/>
    <property type="evidence" value="ECO:0007669"/>
    <property type="project" value="TreeGrafter"/>
</dbReference>
<dbReference type="Gene3D" id="3.30.230.30">
    <property type="entry name" value="Impact, N-terminal domain"/>
    <property type="match status" value="1"/>
</dbReference>
<dbReference type="AlphaFoldDB" id="A0A2U1JXS7"/>
<feature type="domain" description="Impact N-terminal" evidence="2">
    <location>
        <begin position="20"/>
        <end position="123"/>
    </location>
</feature>
<evidence type="ECO:0000313" key="4">
    <source>
        <dbReference type="Proteomes" id="UP000245618"/>
    </source>
</evidence>
<dbReference type="Proteomes" id="UP000245618">
    <property type="component" value="Unassembled WGS sequence"/>
</dbReference>
<proteinExistence type="inferred from homology"/>
<protein>
    <submittedName>
        <fullName evidence="3">YigZ family protein</fullName>
    </submittedName>
</protein>
<comment type="caution">
    <text evidence="3">The sequence shown here is derived from an EMBL/GenBank/DDBJ whole genome shotgun (WGS) entry which is preliminary data.</text>
</comment>
<name>A0A2U1JXS7_9FLAO</name>
<organism evidence="3 4">
    <name type="scientific">Flavobacterium laiguense</name>
    <dbReference type="NCBI Taxonomy" id="2169409"/>
    <lineage>
        <taxon>Bacteria</taxon>
        <taxon>Pseudomonadati</taxon>
        <taxon>Bacteroidota</taxon>
        <taxon>Flavobacteriia</taxon>
        <taxon>Flavobacteriales</taxon>
        <taxon>Flavobacteriaceae</taxon>
        <taxon>Flavobacterium</taxon>
    </lineage>
</organism>
<dbReference type="Pfam" id="PF01205">
    <property type="entry name" value="Impact_N"/>
    <property type="match status" value="1"/>
</dbReference>
<accession>A0A2U1JXS7</accession>
<dbReference type="RefSeq" id="WP_116762311.1">
    <property type="nucleotide sequence ID" value="NZ_QCZH01000006.1"/>
</dbReference>
<dbReference type="InterPro" id="IPR036956">
    <property type="entry name" value="Impact_N_sf"/>
</dbReference>
<evidence type="ECO:0000313" key="3">
    <source>
        <dbReference type="EMBL" id="PWA09608.1"/>
    </source>
</evidence>
<dbReference type="GO" id="GO:0006446">
    <property type="term" value="P:regulation of translational initiation"/>
    <property type="evidence" value="ECO:0007669"/>
    <property type="project" value="TreeGrafter"/>
</dbReference>
<dbReference type="OrthoDB" id="9813771at2"/>
<dbReference type="InterPro" id="IPR001498">
    <property type="entry name" value="Impact_N"/>
</dbReference>
<dbReference type="PANTHER" id="PTHR16301">
    <property type="entry name" value="IMPACT-RELATED"/>
    <property type="match status" value="1"/>
</dbReference>
<dbReference type="InterPro" id="IPR023582">
    <property type="entry name" value="Impact"/>
</dbReference>
<evidence type="ECO:0000256" key="1">
    <source>
        <dbReference type="ARBA" id="ARBA00007665"/>
    </source>
</evidence>
<dbReference type="EMBL" id="QCZH01000006">
    <property type="protein sequence ID" value="PWA09608.1"/>
    <property type="molecule type" value="Genomic_DNA"/>
</dbReference>
<dbReference type="InterPro" id="IPR020568">
    <property type="entry name" value="Ribosomal_Su5_D2-typ_SF"/>
</dbReference>
<evidence type="ECO:0000259" key="2">
    <source>
        <dbReference type="Pfam" id="PF01205"/>
    </source>
</evidence>
<dbReference type="PANTHER" id="PTHR16301:SF20">
    <property type="entry name" value="IMPACT FAMILY MEMBER YIGZ"/>
    <property type="match status" value="1"/>
</dbReference>
<gene>
    <name evidence="3" type="ORF">DB891_07975</name>
</gene>
<sequence>MKDTYNTIALPSEETLFKEKNSKFFGYAFPIESEEEVKPIIETLKKQHPNAGHFCYAYQIGTETIQYRANDDGEPSNTAGAPIYGQIQSFGLTNVLAVVVRIFGGVKLGVGGLISAYKTSAQITLESCEIIEKTIDVHFQISFDYKNMNKVMRVIKEKKLDIVSQEMEINEDTDLPIGKIAIKTRKKNAEIVFDIFKSLFEIDIIKL</sequence>
<keyword evidence="4" id="KW-1185">Reference proteome</keyword>
<reference evidence="3 4" key="1">
    <citation type="submission" date="2018-04" db="EMBL/GenBank/DDBJ databases">
        <title>Flavobacterium sp. nov., isolated from glacier ice.</title>
        <authorList>
            <person name="Liu Q."/>
            <person name="Xin Y.-H."/>
        </authorList>
    </citation>
    <scope>NUCLEOTIDE SEQUENCE [LARGE SCALE GENOMIC DNA]</scope>
    <source>
        <strain evidence="3 4">LB2P30</strain>
    </source>
</reference>
<comment type="similarity">
    <text evidence="1">Belongs to the IMPACT family.</text>
</comment>
<dbReference type="SUPFAM" id="SSF54211">
    <property type="entry name" value="Ribosomal protein S5 domain 2-like"/>
    <property type="match status" value="1"/>
</dbReference>